<proteinExistence type="inferred from homology"/>
<comment type="subcellular location">
    <subcellularLocation>
        <location evidence="1">Membrane</location>
        <topology evidence="1">Multi-pass membrane protein</topology>
    </subcellularLocation>
</comment>
<evidence type="ECO:0000256" key="2">
    <source>
        <dbReference type="ARBA" id="ARBA00005577"/>
    </source>
</evidence>
<evidence type="ECO:0000256" key="3">
    <source>
        <dbReference type="ARBA" id="ARBA00022692"/>
    </source>
</evidence>
<keyword evidence="9" id="KW-1185">Reference proteome</keyword>
<evidence type="ECO:0000313" key="8">
    <source>
        <dbReference type="EMBL" id="ORX88167.1"/>
    </source>
</evidence>
<dbReference type="Pfam" id="PF06105">
    <property type="entry name" value="Aph-1"/>
    <property type="match status" value="1"/>
</dbReference>
<dbReference type="InParanoid" id="A0A1Y1XR08"/>
<accession>A0A1Y1XR08</accession>
<evidence type="ECO:0000256" key="4">
    <source>
        <dbReference type="ARBA" id="ARBA00022976"/>
    </source>
</evidence>
<keyword evidence="3 7" id="KW-0812">Transmembrane</keyword>
<evidence type="ECO:0000256" key="5">
    <source>
        <dbReference type="ARBA" id="ARBA00022989"/>
    </source>
</evidence>
<feature type="transmembrane region" description="Helical" evidence="7">
    <location>
        <begin position="120"/>
        <end position="143"/>
    </location>
</feature>
<gene>
    <name evidence="8" type="ORF">K493DRAFT_290770</name>
</gene>
<sequence length="153" mass="16763">MRRAENGLNMVSKNPKGPLNRHSFAFVSGLGFGWMSGFVSYITLLTEALGPGILTCISCPLVSLYFISAITTVLFTLLHITWMMLTFEGLAGSKSAYLFVWVVVTHFGASYGTLLNSSNISYGCVYSILLALILLIINTILVIRNLHKISAQH</sequence>
<dbReference type="Proteomes" id="UP000193498">
    <property type="component" value="Unassembled WGS sequence"/>
</dbReference>
<reference evidence="8 9" key="1">
    <citation type="submission" date="2016-07" db="EMBL/GenBank/DDBJ databases">
        <title>Pervasive Adenine N6-methylation of Active Genes in Fungi.</title>
        <authorList>
            <consortium name="DOE Joint Genome Institute"/>
            <person name="Mondo S.J."/>
            <person name="Dannebaum R.O."/>
            <person name="Kuo R.C."/>
            <person name="Labutti K."/>
            <person name="Haridas S."/>
            <person name="Kuo A."/>
            <person name="Salamov A."/>
            <person name="Ahrendt S.R."/>
            <person name="Lipzen A."/>
            <person name="Sullivan W."/>
            <person name="Andreopoulos W.B."/>
            <person name="Clum A."/>
            <person name="Lindquist E."/>
            <person name="Daum C."/>
            <person name="Ramamoorthy G.K."/>
            <person name="Gryganskyi A."/>
            <person name="Culley D."/>
            <person name="Magnuson J.K."/>
            <person name="James T.Y."/>
            <person name="O'Malley M.A."/>
            <person name="Stajich J.E."/>
            <person name="Spatafora J.W."/>
            <person name="Visel A."/>
            <person name="Grigoriev I.V."/>
        </authorList>
    </citation>
    <scope>NUCLEOTIDE SEQUENCE [LARGE SCALE GENOMIC DNA]</scope>
    <source>
        <strain evidence="8 9">CBS 931.73</strain>
    </source>
</reference>
<keyword evidence="6 7" id="KW-0472">Membrane</keyword>
<dbReference type="STRING" id="1314790.A0A1Y1XR08"/>
<dbReference type="EMBL" id="MCFE01000538">
    <property type="protein sequence ID" value="ORX88167.1"/>
    <property type="molecule type" value="Genomic_DNA"/>
</dbReference>
<keyword evidence="5 7" id="KW-1133">Transmembrane helix</keyword>
<comment type="caution">
    <text evidence="8">The sequence shown here is derived from an EMBL/GenBank/DDBJ whole genome shotgun (WGS) entry which is preliminary data.</text>
</comment>
<dbReference type="InterPro" id="IPR009294">
    <property type="entry name" value="Aph-1"/>
</dbReference>
<dbReference type="AlphaFoldDB" id="A0A1Y1XR08"/>
<organism evidence="8 9">
    <name type="scientific">Basidiobolus meristosporus CBS 931.73</name>
    <dbReference type="NCBI Taxonomy" id="1314790"/>
    <lineage>
        <taxon>Eukaryota</taxon>
        <taxon>Fungi</taxon>
        <taxon>Fungi incertae sedis</taxon>
        <taxon>Zoopagomycota</taxon>
        <taxon>Entomophthoromycotina</taxon>
        <taxon>Basidiobolomycetes</taxon>
        <taxon>Basidiobolales</taxon>
        <taxon>Basidiobolaceae</taxon>
        <taxon>Basidiobolus</taxon>
    </lineage>
</organism>
<protein>
    <submittedName>
        <fullName evidence="8">Aph-1</fullName>
    </submittedName>
</protein>
<dbReference type="PANTHER" id="PTHR12889">
    <property type="entry name" value="GAMMA-SECRETASE SUBUNIT APH-1"/>
    <property type="match status" value="1"/>
</dbReference>
<feature type="transmembrane region" description="Helical" evidence="7">
    <location>
        <begin position="23"/>
        <end position="44"/>
    </location>
</feature>
<evidence type="ECO:0000256" key="7">
    <source>
        <dbReference type="SAM" id="Phobius"/>
    </source>
</evidence>
<keyword evidence="4" id="KW-0914">Notch signaling pathway</keyword>
<name>A0A1Y1XR08_9FUNG</name>
<feature type="transmembrane region" description="Helical" evidence="7">
    <location>
        <begin position="97"/>
        <end position="114"/>
    </location>
</feature>
<feature type="transmembrane region" description="Helical" evidence="7">
    <location>
        <begin position="64"/>
        <end position="85"/>
    </location>
</feature>
<evidence type="ECO:0000313" key="9">
    <source>
        <dbReference type="Proteomes" id="UP000193498"/>
    </source>
</evidence>
<dbReference type="GO" id="GO:0016020">
    <property type="term" value="C:membrane"/>
    <property type="evidence" value="ECO:0007669"/>
    <property type="project" value="UniProtKB-SubCell"/>
</dbReference>
<evidence type="ECO:0000256" key="1">
    <source>
        <dbReference type="ARBA" id="ARBA00004141"/>
    </source>
</evidence>
<evidence type="ECO:0000256" key="6">
    <source>
        <dbReference type="ARBA" id="ARBA00023136"/>
    </source>
</evidence>
<dbReference type="OrthoDB" id="6507463at2759"/>
<dbReference type="GO" id="GO:0016485">
    <property type="term" value="P:protein processing"/>
    <property type="evidence" value="ECO:0007669"/>
    <property type="project" value="InterPro"/>
</dbReference>
<comment type="similarity">
    <text evidence="2">Belongs to the APH-1 family.</text>
</comment>